<evidence type="ECO:0000313" key="6">
    <source>
        <dbReference type="EMBL" id="TGM26844.1"/>
    </source>
</evidence>
<evidence type="ECO:0000256" key="1">
    <source>
        <dbReference type="ARBA" id="ARBA00010458"/>
    </source>
</evidence>
<gene>
    <name evidence="5" type="ORF">EHQ81_18515</name>
    <name evidence="6" type="ORF">EHQ82_02235</name>
</gene>
<dbReference type="CDD" id="cd03442">
    <property type="entry name" value="BFIT_BACH"/>
    <property type="match status" value="1"/>
</dbReference>
<organism evidence="5 7">
    <name type="scientific">Leptospira selangorensis</name>
    <dbReference type="NCBI Taxonomy" id="2484982"/>
    <lineage>
        <taxon>Bacteria</taxon>
        <taxon>Pseudomonadati</taxon>
        <taxon>Spirochaetota</taxon>
        <taxon>Spirochaetia</taxon>
        <taxon>Leptospirales</taxon>
        <taxon>Leptospiraceae</taxon>
        <taxon>Leptospira</taxon>
    </lineage>
</organism>
<accession>A0A4R9FXP1</accession>
<dbReference type="PROSITE" id="PS51770">
    <property type="entry name" value="HOTDOG_ACOT"/>
    <property type="match status" value="1"/>
</dbReference>
<proteinExistence type="inferred from homology"/>
<dbReference type="EMBL" id="RQGU01000036">
    <property type="protein sequence ID" value="TGM26844.1"/>
    <property type="molecule type" value="Genomic_DNA"/>
</dbReference>
<evidence type="ECO:0000259" key="4">
    <source>
        <dbReference type="PROSITE" id="PS51770"/>
    </source>
</evidence>
<dbReference type="InterPro" id="IPR040170">
    <property type="entry name" value="Cytosol_ACT"/>
</dbReference>
<reference evidence="6" key="1">
    <citation type="submission" date="2018-10" db="EMBL/GenBank/DDBJ databases">
        <authorList>
            <person name="Vincent A.T."/>
            <person name="Schiettekatte O."/>
            <person name="Bourhy P."/>
            <person name="Veyrier F.J."/>
            <person name="Picardeau M."/>
        </authorList>
    </citation>
    <scope>NUCLEOTIDE SEQUENCE</scope>
    <source>
        <strain evidence="6">201702406</strain>
    </source>
</reference>
<dbReference type="Pfam" id="PF03061">
    <property type="entry name" value="4HBT"/>
    <property type="match status" value="1"/>
</dbReference>
<name>A0A4R9FXP1_9LEPT</name>
<dbReference type="Gene3D" id="3.10.129.10">
    <property type="entry name" value="Hotdog Thioesterase"/>
    <property type="match status" value="1"/>
</dbReference>
<sequence>MNRESLDHHSVKLEPGLVIETRQIEMVFPEVTNHYGTLFAGDALSFMAKSAFIAASRYSRKKVVAAKSEQVDFRVPVRQGNLIELISRVVSVGNSSMTIEVELYAEDFLSGERYLGTKGKFVMVALGEDGRPTKVPTLIQKEINTL</sequence>
<comment type="similarity">
    <text evidence="1">Belongs to the acyl coenzyme A hydrolase family.</text>
</comment>
<dbReference type="GO" id="GO:0006637">
    <property type="term" value="P:acyl-CoA metabolic process"/>
    <property type="evidence" value="ECO:0007669"/>
    <property type="project" value="TreeGrafter"/>
</dbReference>
<protein>
    <submittedName>
        <fullName evidence="5">Acyl-CoA thioesterase</fullName>
    </submittedName>
</protein>
<dbReference type="EMBL" id="RQGV01000024">
    <property type="protein sequence ID" value="TGM10809.1"/>
    <property type="molecule type" value="Genomic_DNA"/>
</dbReference>
<dbReference type="InterPro" id="IPR033120">
    <property type="entry name" value="HOTDOG_ACOT"/>
</dbReference>
<dbReference type="GO" id="GO:0005829">
    <property type="term" value="C:cytosol"/>
    <property type="evidence" value="ECO:0007669"/>
    <property type="project" value="TreeGrafter"/>
</dbReference>
<evidence type="ECO:0000313" key="5">
    <source>
        <dbReference type="EMBL" id="TGM10809.1"/>
    </source>
</evidence>
<evidence type="ECO:0000256" key="2">
    <source>
        <dbReference type="ARBA" id="ARBA00022801"/>
    </source>
</evidence>
<comment type="caution">
    <text evidence="5">The sequence shown here is derived from an EMBL/GenBank/DDBJ whole genome shotgun (WGS) entry which is preliminary data.</text>
</comment>
<dbReference type="PANTHER" id="PTHR11049:SF24">
    <property type="entry name" value="CYTOSOLIC ACYL COENZYME A THIOESTER HYDROLASE"/>
    <property type="match status" value="1"/>
</dbReference>
<reference evidence="5 7" key="2">
    <citation type="journal article" date="2019" name="PLoS Negl. Trop. Dis.">
        <title>Revisiting the worldwide diversity of Leptospira species in the environment.</title>
        <authorList>
            <person name="Vincent A.T."/>
            <person name="Schiettekatte O."/>
            <person name="Bourhy P."/>
            <person name="Veyrier F.J."/>
            <person name="Picardeau M."/>
        </authorList>
    </citation>
    <scope>NUCLEOTIDE SEQUENCE [LARGE SCALE GENOMIC DNA]</scope>
    <source>
        <strain evidence="5 7">201702405</strain>
        <strain evidence="6">201702406</strain>
    </source>
</reference>
<keyword evidence="2 3" id="KW-0378">Hydrolase</keyword>
<dbReference type="InterPro" id="IPR029069">
    <property type="entry name" value="HotDog_dom_sf"/>
</dbReference>
<dbReference type="RefSeq" id="WP_135625968.1">
    <property type="nucleotide sequence ID" value="NZ_RQES01000018.1"/>
</dbReference>
<evidence type="ECO:0000313" key="8">
    <source>
        <dbReference type="Proteomes" id="UP000298057"/>
    </source>
</evidence>
<feature type="domain" description="HotDog ACOT-type" evidence="4">
    <location>
        <begin position="17"/>
        <end position="129"/>
    </location>
</feature>
<keyword evidence="8" id="KW-1185">Reference proteome</keyword>
<dbReference type="SUPFAM" id="SSF54637">
    <property type="entry name" value="Thioesterase/thiol ester dehydrase-isomerase"/>
    <property type="match status" value="1"/>
</dbReference>
<dbReference type="AlphaFoldDB" id="A0A4R9FXP1"/>
<dbReference type="Proteomes" id="UP000297832">
    <property type="component" value="Unassembled WGS sequence"/>
</dbReference>
<dbReference type="Proteomes" id="UP000298057">
    <property type="component" value="Unassembled WGS sequence"/>
</dbReference>
<dbReference type="GO" id="GO:0052816">
    <property type="term" value="F:long-chain fatty acyl-CoA hydrolase activity"/>
    <property type="evidence" value="ECO:0007669"/>
    <property type="project" value="TreeGrafter"/>
</dbReference>
<dbReference type="InterPro" id="IPR006683">
    <property type="entry name" value="Thioestr_dom"/>
</dbReference>
<dbReference type="GO" id="GO:0009062">
    <property type="term" value="P:fatty acid catabolic process"/>
    <property type="evidence" value="ECO:0007669"/>
    <property type="project" value="TreeGrafter"/>
</dbReference>
<evidence type="ECO:0000313" key="7">
    <source>
        <dbReference type="Proteomes" id="UP000297832"/>
    </source>
</evidence>
<dbReference type="PANTHER" id="PTHR11049">
    <property type="entry name" value="ACYL COENZYME A THIOESTER HYDROLASE"/>
    <property type="match status" value="1"/>
</dbReference>
<evidence type="ECO:0000256" key="3">
    <source>
        <dbReference type="PROSITE-ProRule" id="PRU01106"/>
    </source>
</evidence>
<dbReference type="OrthoDB" id="9791628at2"/>